<dbReference type="WBParaSite" id="GPLIN_000679300">
    <property type="protein sequence ID" value="GPLIN_000679300"/>
    <property type="gene ID" value="GPLIN_000679300"/>
</dbReference>
<dbReference type="GO" id="GO:0005975">
    <property type="term" value="P:carbohydrate metabolic process"/>
    <property type="evidence" value="ECO:0007669"/>
    <property type="project" value="InterPro"/>
</dbReference>
<evidence type="ECO:0000313" key="2">
    <source>
        <dbReference type="Proteomes" id="UP000050741"/>
    </source>
</evidence>
<name>A0A183C1P9_GLOPA</name>
<evidence type="ECO:0000313" key="3">
    <source>
        <dbReference type="WBParaSite" id="GPLIN_000679300"/>
    </source>
</evidence>
<dbReference type="Proteomes" id="UP000050741">
    <property type="component" value="Unassembled WGS sequence"/>
</dbReference>
<evidence type="ECO:0000259" key="1">
    <source>
        <dbReference type="Pfam" id="PF00370"/>
    </source>
</evidence>
<dbReference type="InterPro" id="IPR043129">
    <property type="entry name" value="ATPase_NBD"/>
</dbReference>
<dbReference type="Gene3D" id="3.30.420.40">
    <property type="match status" value="1"/>
</dbReference>
<sequence>MFLGIDLGTSGVKTLLIDAEQQVIASASAPLNVSHPSDGWGIGLSGQCTELYLLMPRACRFAVHFGRHA</sequence>
<dbReference type="GO" id="GO:0016301">
    <property type="term" value="F:kinase activity"/>
    <property type="evidence" value="ECO:0007669"/>
    <property type="project" value="InterPro"/>
</dbReference>
<organism evidence="2 3">
    <name type="scientific">Globodera pallida</name>
    <name type="common">Potato cyst nematode worm</name>
    <name type="synonym">Heterodera pallida</name>
    <dbReference type="NCBI Taxonomy" id="36090"/>
    <lineage>
        <taxon>Eukaryota</taxon>
        <taxon>Metazoa</taxon>
        <taxon>Ecdysozoa</taxon>
        <taxon>Nematoda</taxon>
        <taxon>Chromadorea</taxon>
        <taxon>Rhabditida</taxon>
        <taxon>Tylenchina</taxon>
        <taxon>Tylenchomorpha</taxon>
        <taxon>Tylenchoidea</taxon>
        <taxon>Heteroderidae</taxon>
        <taxon>Heteroderinae</taxon>
        <taxon>Globodera</taxon>
    </lineage>
</organism>
<reference evidence="2" key="1">
    <citation type="submission" date="2013-12" db="EMBL/GenBank/DDBJ databases">
        <authorList>
            <person name="Aslett M."/>
        </authorList>
    </citation>
    <scope>NUCLEOTIDE SEQUENCE [LARGE SCALE GENOMIC DNA]</scope>
    <source>
        <strain evidence="2">Lindley</strain>
    </source>
</reference>
<dbReference type="AlphaFoldDB" id="A0A183C1P9"/>
<dbReference type="Pfam" id="PF00370">
    <property type="entry name" value="FGGY_N"/>
    <property type="match status" value="1"/>
</dbReference>
<feature type="domain" description="Carbohydrate kinase FGGY N-terminal" evidence="1">
    <location>
        <begin position="1"/>
        <end position="40"/>
    </location>
</feature>
<reference evidence="3" key="3">
    <citation type="submission" date="2016-06" db="UniProtKB">
        <authorList>
            <consortium name="WormBaseParasite"/>
        </authorList>
    </citation>
    <scope>IDENTIFICATION</scope>
</reference>
<dbReference type="SUPFAM" id="SSF53067">
    <property type="entry name" value="Actin-like ATPase domain"/>
    <property type="match status" value="1"/>
</dbReference>
<proteinExistence type="predicted"/>
<accession>A0A183C1P9</accession>
<dbReference type="InterPro" id="IPR018484">
    <property type="entry name" value="FGGY_N"/>
</dbReference>
<protein>
    <submittedName>
        <fullName evidence="3">FGGY_N domain-containing protein</fullName>
    </submittedName>
</protein>
<keyword evidence="2" id="KW-1185">Reference proteome</keyword>
<reference evidence="2" key="2">
    <citation type="submission" date="2014-05" db="EMBL/GenBank/DDBJ databases">
        <title>The genome and life-stage specific transcriptomes of Globodera pallida elucidate key aspects of plant parasitism by a cyst nematode.</title>
        <authorList>
            <person name="Cotton J.A."/>
            <person name="Lilley C.J."/>
            <person name="Jones L.M."/>
            <person name="Kikuchi T."/>
            <person name="Reid A.J."/>
            <person name="Thorpe P."/>
            <person name="Tsai I.J."/>
            <person name="Beasley H."/>
            <person name="Blok V."/>
            <person name="Cock P.J.A."/>
            <person name="Van den Akker S.E."/>
            <person name="Holroyd N."/>
            <person name="Hunt M."/>
            <person name="Mantelin S."/>
            <person name="Naghra H."/>
            <person name="Pain A."/>
            <person name="Palomares-Rius J.E."/>
            <person name="Zarowiecki M."/>
            <person name="Berriman M."/>
            <person name="Jones J.T."/>
            <person name="Urwin P.E."/>
        </authorList>
    </citation>
    <scope>NUCLEOTIDE SEQUENCE [LARGE SCALE GENOMIC DNA]</scope>
    <source>
        <strain evidence="2">Lindley</strain>
    </source>
</reference>